<evidence type="ECO:0000313" key="7">
    <source>
        <dbReference type="EMBL" id="HHS62006.1"/>
    </source>
</evidence>
<protein>
    <submittedName>
        <fullName evidence="7">RNA polymerase sigma factor</fullName>
    </submittedName>
</protein>
<dbReference type="InterPro" id="IPR039425">
    <property type="entry name" value="RNA_pol_sigma-70-like"/>
</dbReference>
<dbReference type="SUPFAM" id="SSF88946">
    <property type="entry name" value="Sigma2 domain of RNA polymerase sigma factors"/>
    <property type="match status" value="1"/>
</dbReference>
<dbReference type="InterPro" id="IPR036388">
    <property type="entry name" value="WH-like_DNA-bd_sf"/>
</dbReference>
<dbReference type="Gene3D" id="1.10.1740.10">
    <property type="match status" value="1"/>
</dbReference>
<keyword evidence="2" id="KW-0805">Transcription regulation</keyword>
<evidence type="ECO:0000256" key="1">
    <source>
        <dbReference type="ARBA" id="ARBA00010641"/>
    </source>
</evidence>
<evidence type="ECO:0000259" key="6">
    <source>
        <dbReference type="Pfam" id="PF08281"/>
    </source>
</evidence>
<name>A0A7C6EII7_UNCW3</name>
<dbReference type="Pfam" id="PF08281">
    <property type="entry name" value="Sigma70_r4_2"/>
    <property type="match status" value="1"/>
</dbReference>
<dbReference type="NCBIfam" id="TIGR02937">
    <property type="entry name" value="sigma70-ECF"/>
    <property type="match status" value="1"/>
</dbReference>
<dbReference type="GO" id="GO:0016987">
    <property type="term" value="F:sigma factor activity"/>
    <property type="evidence" value="ECO:0007669"/>
    <property type="project" value="UniProtKB-KW"/>
</dbReference>
<dbReference type="SUPFAM" id="SSF88659">
    <property type="entry name" value="Sigma3 and sigma4 domains of RNA polymerase sigma factors"/>
    <property type="match status" value="1"/>
</dbReference>
<keyword evidence="4" id="KW-0804">Transcription</keyword>
<comment type="similarity">
    <text evidence="1">Belongs to the sigma-70 factor family. ECF subfamily.</text>
</comment>
<feature type="domain" description="RNA polymerase sigma factor 70 region 4 type 2" evidence="6">
    <location>
        <begin position="115"/>
        <end position="167"/>
    </location>
</feature>
<organism evidence="7">
    <name type="scientific">candidate division WOR-3 bacterium</name>
    <dbReference type="NCBI Taxonomy" id="2052148"/>
    <lineage>
        <taxon>Bacteria</taxon>
        <taxon>Bacteria division WOR-3</taxon>
    </lineage>
</organism>
<evidence type="ECO:0000256" key="2">
    <source>
        <dbReference type="ARBA" id="ARBA00023015"/>
    </source>
</evidence>
<dbReference type="GO" id="GO:0003677">
    <property type="term" value="F:DNA binding"/>
    <property type="evidence" value="ECO:0007669"/>
    <property type="project" value="InterPro"/>
</dbReference>
<dbReference type="InterPro" id="IPR013325">
    <property type="entry name" value="RNA_pol_sigma_r2"/>
</dbReference>
<gene>
    <name evidence="7" type="ORF">ENV70_00095</name>
</gene>
<dbReference type="Gene3D" id="1.10.10.10">
    <property type="entry name" value="Winged helix-like DNA-binding domain superfamily/Winged helix DNA-binding domain"/>
    <property type="match status" value="1"/>
</dbReference>
<feature type="domain" description="RNA polymerase sigma-70 region 2" evidence="5">
    <location>
        <begin position="25"/>
        <end position="88"/>
    </location>
</feature>
<dbReference type="AlphaFoldDB" id="A0A7C6EII7"/>
<dbReference type="CDD" id="cd06171">
    <property type="entry name" value="Sigma70_r4"/>
    <property type="match status" value="1"/>
</dbReference>
<dbReference type="PANTHER" id="PTHR43133">
    <property type="entry name" value="RNA POLYMERASE ECF-TYPE SIGMA FACTO"/>
    <property type="match status" value="1"/>
</dbReference>
<keyword evidence="3" id="KW-0731">Sigma factor</keyword>
<accession>A0A7C6EII7</accession>
<dbReference type="PANTHER" id="PTHR43133:SF51">
    <property type="entry name" value="RNA POLYMERASE SIGMA FACTOR"/>
    <property type="match status" value="1"/>
</dbReference>
<dbReference type="Pfam" id="PF04542">
    <property type="entry name" value="Sigma70_r2"/>
    <property type="match status" value="1"/>
</dbReference>
<sequence>MSDENKIIEGAINGDENCCEKILNLYKTRIFSYILRIIKNYDDAEELTFETFIRFFKSIRSFDKTKPLSPFLLSIAHNLVIDFLRKNKIDYEYIDEMHTGSVDFVEKYKKDKRLQALEQALEKLAPIDREIIILFHKEELSYQEIGKILNLPLTTIKTRLHRARNRLKELLKKDFSKNGI</sequence>
<comment type="caution">
    <text evidence="7">The sequence shown here is derived from an EMBL/GenBank/DDBJ whole genome shotgun (WGS) entry which is preliminary data.</text>
</comment>
<dbReference type="EMBL" id="DTHJ01000004">
    <property type="protein sequence ID" value="HHS62006.1"/>
    <property type="molecule type" value="Genomic_DNA"/>
</dbReference>
<dbReference type="InterPro" id="IPR013324">
    <property type="entry name" value="RNA_pol_sigma_r3/r4-like"/>
</dbReference>
<dbReference type="GO" id="GO:0006352">
    <property type="term" value="P:DNA-templated transcription initiation"/>
    <property type="evidence" value="ECO:0007669"/>
    <property type="project" value="InterPro"/>
</dbReference>
<dbReference type="InterPro" id="IPR007627">
    <property type="entry name" value="RNA_pol_sigma70_r2"/>
</dbReference>
<reference evidence="7" key="1">
    <citation type="journal article" date="2020" name="mSystems">
        <title>Genome- and Community-Level Interaction Insights into Carbon Utilization and Element Cycling Functions of Hydrothermarchaeota in Hydrothermal Sediment.</title>
        <authorList>
            <person name="Zhou Z."/>
            <person name="Liu Y."/>
            <person name="Xu W."/>
            <person name="Pan J."/>
            <person name="Luo Z.H."/>
            <person name="Li M."/>
        </authorList>
    </citation>
    <scope>NUCLEOTIDE SEQUENCE [LARGE SCALE GENOMIC DNA]</scope>
    <source>
        <strain evidence="7">SpSt-783</strain>
    </source>
</reference>
<evidence type="ECO:0000256" key="3">
    <source>
        <dbReference type="ARBA" id="ARBA00023082"/>
    </source>
</evidence>
<dbReference type="InterPro" id="IPR014284">
    <property type="entry name" value="RNA_pol_sigma-70_dom"/>
</dbReference>
<proteinExistence type="inferred from homology"/>
<dbReference type="InterPro" id="IPR013249">
    <property type="entry name" value="RNA_pol_sigma70_r4_t2"/>
</dbReference>
<evidence type="ECO:0000259" key="5">
    <source>
        <dbReference type="Pfam" id="PF04542"/>
    </source>
</evidence>
<evidence type="ECO:0000256" key="4">
    <source>
        <dbReference type="ARBA" id="ARBA00023163"/>
    </source>
</evidence>